<protein>
    <submittedName>
        <fullName evidence="4">Polyketide synthase (Beta-ketoacyl synthase)</fullName>
    </submittedName>
</protein>
<dbReference type="InterPro" id="IPR050444">
    <property type="entry name" value="Polyketide_Synthase"/>
</dbReference>
<dbReference type="InterPro" id="IPR013217">
    <property type="entry name" value="Methyltransf_12"/>
</dbReference>
<dbReference type="EMBL" id="WIGM01001605">
    <property type="protein sequence ID" value="KAF6793073.1"/>
    <property type="molecule type" value="Genomic_DNA"/>
</dbReference>
<organism evidence="4 5">
    <name type="scientific">Colletotrichum musicola</name>
    <dbReference type="NCBI Taxonomy" id="2175873"/>
    <lineage>
        <taxon>Eukaryota</taxon>
        <taxon>Fungi</taxon>
        <taxon>Dikarya</taxon>
        <taxon>Ascomycota</taxon>
        <taxon>Pezizomycotina</taxon>
        <taxon>Sordariomycetes</taxon>
        <taxon>Hypocreomycetidae</taxon>
        <taxon>Glomerellales</taxon>
        <taxon>Glomerellaceae</taxon>
        <taxon>Colletotrichum</taxon>
        <taxon>Colletotrichum orchidearum species complex</taxon>
    </lineage>
</organism>
<dbReference type="PANTHER" id="PTHR45681:SF6">
    <property type="entry name" value="POLYKETIDE SYNTHASE 37"/>
    <property type="match status" value="1"/>
</dbReference>
<dbReference type="AlphaFoldDB" id="A0A8H6MJV5"/>
<keyword evidence="1" id="KW-0808">Transferase</keyword>
<gene>
    <name evidence="4" type="ORF">CMUS01_16112</name>
</gene>
<sequence>MLVTATRLLGDLLLRAFSESSGRGPFRILEIGGGTGGTTRHLVDLLRASGVPFEYHFTDISASLVQKAKTSFAGIPEMSFGVLDIEQNPPVDFLEAFHVVVSTNCIHATRDIRHSLSNVRKVLREDGAVALIEMTPVRPLYVFDIIVGLLEGWWLFEDGRSHALAYVGRWEQAMTGAGFGEVLWSCGESVEANTVRVICGFPKARSQCNAREAMKGNDTSSADVSVQEVVYKTVGSQEIHADIYCPLKADSSKKIPVGKRSFSNSSHVEKESPGC</sequence>
<dbReference type="OrthoDB" id="4834691at2759"/>
<keyword evidence="5" id="KW-1185">Reference proteome</keyword>
<dbReference type="GO" id="GO:0016740">
    <property type="term" value="F:transferase activity"/>
    <property type="evidence" value="ECO:0007669"/>
    <property type="project" value="UniProtKB-KW"/>
</dbReference>
<proteinExistence type="predicted"/>
<evidence type="ECO:0000313" key="4">
    <source>
        <dbReference type="EMBL" id="KAF6793073.1"/>
    </source>
</evidence>
<feature type="domain" description="Methyltransferase type 12" evidence="3">
    <location>
        <begin position="29"/>
        <end position="128"/>
    </location>
</feature>
<evidence type="ECO:0000259" key="3">
    <source>
        <dbReference type="Pfam" id="PF08242"/>
    </source>
</evidence>
<comment type="caution">
    <text evidence="4">The sequence shown here is derived from an EMBL/GenBank/DDBJ whole genome shotgun (WGS) entry which is preliminary data.</text>
</comment>
<evidence type="ECO:0000313" key="5">
    <source>
        <dbReference type="Proteomes" id="UP000639643"/>
    </source>
</evidence>
<name>A0A8H6MJV5_9PEZI</name>
<dbReference type="SUPFAM" id="SSF53335">
    <property type="entry name" value="S-adenosyl-L-methionine-dependent methyltransferases"/>
    <property type="match status" value="1"/>
</dbReference>
<reference evidence="4" key="1">
    <citation type="journal article" date="2020" name="Phytopathology">
        <title>Genome Sequence Resources of Colletotrichum truncatum, C. plurivorum, C. musicola, and C. sojae: Four Species Pathogenic to Soybean (Glycine max).</title>
        <authorList>
            <person name="Rogerio F."/>
            <person name="Boufleur T.R."/>
            <person name="Ciampi-Guillardi M."/>
            <person name="Sukno S.A."/>
            <person name="Thon M.R."/>
            <person name="Massola Junior N.S."/>
            <person name="Baroncelli R."/>
        </authorList>
    </citation>
    <scope>NUCLEOTIDE SEQUENCE</scope>
    <source>
        <strain evidence="4">LFN0074</strain>
    </source>
</reference>
<evidence type="ECO:0000256" key="1">
    <source>
        <dbReference type="ARBA" id="ARBA00022679"/>
    </source>
</evidence>
<feature type="region of interest" description="Disordered" evidence="2">
    <location>
        <begin position="256"/>
        <end position="275"/>
    </location>
</feature>
<dbReference type="Proteomes" id="UP000639643">
    <property type="component" value="Unassembled WGS sequence"/>
</dbReference>
<dbReference type="InterPro" id="IPR029063">
    <property type="entry name" value="SAM-dependent_MTases_sf"/>
</dbReference>
<evidence type="ECO:0000256" key="2">
    <source>
        <dbReference type="SAM" id="MobiDB-lite"/>
    </source>
</evidence>
<accession>A0A8H6MJV5</accession>
<dbReference type="Pfam" id="PF08242">
    <property type="entry name" value="Methyltransf_12"/>
    <property type="match status" value="1"/>
</dbReference>
<dbReference type="PANTHER" id="PTHR45681">
    <property type="entry name" value="POLYKETIDE SYNTHASE 44-RELATED"/>
    <property type="match status" value="1"/>
</dbReference>
<dbReference type="Gene3D" id="3.40.50.150">
    <property type="entry name" value="Vaccinia Virus protein VP39"/>
    <property type="match status" value="1"/>
</dbReference>